<dbReference type="AlphaFoldDB" id="A3DLT7"/>
<dbReference type="Pfam" id="PF00926">
    <property type="entry name" value="DHBP_synthase"/>
    <property type="match status" value="1"/>
</dbReference>
<evidence type="ECO:0000313" key="8">
    <source>
        <dbReference type="Proteomes" id="UP000000254"/>
    </source>
</evidence>
<dbReference type="Proteomes" id="UP000000254">
    <property type="component" value="Chromosome"/>
</dbReference>
<dbReference type="eggNOG" id="arCOG01320">
    <property type="taxonomic scope" value="Archaea"/>
</dbReference>
<evidence type="ECO:0000313" key="7">
    <source>
        <dbReference type="EMBL" id="ABN69597.1"/>
    </source>
</evidence>
<dbReference type="GO" id="GO:0046872">
    <property type="term" value="F:metal ion binding"/>
    <property type="evidence" value="ECO:0007669"/>
    <property type="project" value="UniProtKB-KW"/>
</dbReference>
<dbReference type="GO" id="GO:0008686">
    <property type="term" value="F:3,4-dihydroxy-2-butanone-4-phosphate synthase activity"/>
    <property type="evidence" value="ECO:0007669"/>
    <property type="project" value="InterPro"/>
</dbReference>
<dbReference type="HOGENOM" id="CLU_020273_3_2_2"/>
<keyword evidence="2" id="KW-0686">Riboflavin biosynthesis</keyword>
<dbReference type="EMBL" id="CP000575">
    <property type="protein sequence ID" value="ABN69597.1"/>
    <property type="molecule type" value="Genomic_DNA"/>
</dbReference>
<keyword evidence="8" id="KW-1185">Reference proteome</keyword>
<name>A3DLT7_STAMF</name>
<evidence type="ECO:0000256" key="1">
    <source>
        <dbReference type="ARBA" id="ARBA00005104"/>
    </source>
</evidence>
<evidence type="ECO:0000256" key="6">
    <source>
        <dbReference type="ARBA" id="ARBA00023239"/>
    </source>
</evidence>
<protein>
    <submittedName>
        <fullName evidence="7">3,4-dihydroxy-2-butanone 4-phosphate synthase</fullName>
        <ecNumber evidence="7">4.1.2.-</ecNumber>
    </submittedName>
</protein>
<evidence type="ECO:0000256" key="2">
    <source>
        <dbReference type="ARBA" id="ARBA00022619"/>
    </source>
</evidence>
<dbReference type="NCBIfam" id="NF004437">
    <property type="entry name" value="PRK05773.1"/>
    <property type="match status" value="1"/>
</dbReference>
<gene>
    <name evidence="7" type="ordered locus">Smar_0489</name>
</gene>
<dbReference type="RefSeq" id="WP_011838788.1">
    <property type="nucleotide sequence ID" value="NC_009033.1"/>
</dbReference>
<dbReference type="GeneID" id="4908031"/>
<evidence type="ECO:0000256" key="4">
    <source>
        <dbReference type="ARBA" id="ARBA00022842"/>
    </source>
</evidence>
<proteinExistence type="predicted"/>
<keyword evidence="5" id="KW-0464">Manganese</keyword>
<comment type="pathway">
    <text evidence="1">Cofactor biosynthesis; riboflavin biosynthesis.</text>
</comment>
<reference evidence="8" key="1">
    <citation type="journal article" date="2009" name="BMC Genomics">
        <title>The complete genome sequence of Staphylothermus marinus reveals differences in sulfur metabolism among heterotrophic Crenarchaeota.</title>
        <authorList>
            <person name="Anderson I.J."/>
            <person name="Dharmarajan L."/>
            <person name="Rodriguez J."/>
            <person name="Hooper S."/>
            <person name="Porat I."/>
            <person name="Ulrich L.E."/>
            <person name="Elkins J.G."/>
            <person name="Mavromatis K."/>
            <person name="Sun H."/>
            <person name="Land M."/>
            <person name="Lapidus A."/>
            <person name="Lucas S."/>
            <person name="Barry K."/>
            <person name="Huber H."/>
            <person name="Zhulin I.B."/>
            <person name="Whitman W.B."/>
            <person name="Mukhopadhyay B."/>
            <person name="Woese C."/>
            <person name="Bristow J."/>
            <person name="Kyrpides N."/>
        </authorList>
    </citation>
    <scope>NUCLEOTIDE SEQUENCE [LARGE SCALE GENOMIC DNA]</scope>
    <source>
        <strain evidence="8">ATCC 43588 / DSM 3639 / JCM 9404 / F1</strain>
    </source>
</reference>
<keyword evidence="6 7" id="KW-0456">Lyase</keyword>
<dbReference type="Gene3D" id="3.90.870.10">
    <property type="entry name" value="DHBP synthase"/>
    <property type="match status" value="1"/>
</dbReference>
<sequence length="228" mass="25630">MISWLDIRNALLSGKPVLIFDSIEREAETDMVFYAGTIDYKKIAYLRKYAGGQICFVSGRLFREALDLPFLQDLIIKHPSIRELATRKPRYGDPPAFNIWLNHVATKTGISDSDKALTIKALSEIAALIYKGYMEEARDRFLKEFYAPGHVPILTSRGLANRRGHTELSVALSLITGLTPSIVIAEMLDEGQSLPYEDAKRFAIRNGLFFIDGVDIVAEAEKRGYLND</sequence>
<dbReference type="PANTHER" id="PTHR21327:SF46">
    <property type="entry name" value="3,4-DIHYDROXY-2-BUTANONE 4-PHOSPHATE SYNTHASE"/>
    <property type="match status" value="1"/>
</dbReference>
<dbReference type="SUPFAM" id="SSF55821">
    <property type="entry name" value="YrdC/RibB"/>
    <property type="match status" value="1"/>
</dbReference>
<dbReference type="InterPro" id="IPR000422">
    <property type="entry name" value="DHBP_synthase_RibB"/>
</dbReference>
<dbReference type="GO" id="GO:0005829">
    <property type="term" value="C:cytosol"/>
    <property type="evidence" value="ECO:0007669"/>
    <property type="project" value="TreeGrafter"/>
</dbReference>
<dbReference type="UniPathway" id="UPA00275"/>
<dbReference type="InterPro" id="IPR017945">
    <property type="entry name" value="DHBP_synth_RibB-like_a/b_dom"/>
</dbReference>
<keyword evidence="3" id="KW-0479">Metal-binding</keyword>
<accession>A3DLT7</accession>
<organism evidence="7 8">
    <name type="scientific">Staphylothermus marinus (strain ATCC 43588 / DSM 3639 / JCM 9404 / F1)</name>
    <dbReference type="NCBI Taxonomy" id="399550"/>
    <lineage>
        <taxon>Archaea</taxon>
        <taxon>Thermoproteota</taxon>
        <taxon>Thermoprotei</taxon>
        <taxon>Desulfurococcales</taxon>
        <taxon>Desulfurococcaceae</taxon>
        <taxon>Staphylothermus</taxon>
    </lineage>
</organism>
<dbReference type="GO" id="GO:0009231">
    <property type="term" value="P:riboflavin biosynthetic process"/>
    <property type="evidence" value="ECO:0007669"/>
    <property type="project" value="UniProtKB-UniPathway"/>
</dbReference>
<keyword evidence="4" id="KW-0460">Magnesium</keyword>
<dbReference type="PANTHER" id="PTHR21327">
    <property type="entry name" value="GTP CYCLOHYDROLASE II-RELATED"/>
    <property type="match status" value="1"/>
</dbReference>
<dbReference type="KEGG" id="smr:Smar_0489"/>
<dbReference type="STRING" id="399550.Smar_0489"/>
<dbReference type="OrthoDB" id="25735at2157"/>
<reference evidence="7 8" key="2">
    <citation type="journal article" date="2009" name="Stand. Genomic Sci.">
        <title>Complete genome sequence of Staphylothermus marinus Stetter and Fiala 1986 type strain F1.</title>
        <authorList>
            <person name="Anderson I.J."/>
            <person name="Sun H."/>
            <person name="Lapidus A."/>
            <person name="Copeland A."/>
            <person name="Glavina Del Rio T."/>
            <person name="Tice H."/>
            <person name="Dalin E."/>
            <person name="Lucas S."/>
            <person name="Barry K."/>
            <person name="Land M."/>
            <person name="Richardson P."/>
            <person name="Huber H."/>
            <person name="Kyrpides N.C."/>
        </authorList>
    </citation>
    <scope>NUCLEOTIDE SEQUENCE [LARGE SCALE GENOMIC DNA]</scope>
    <source>
        <strain evidence="8">ATCC 43588 / DSM 3639 / JCM 9404 / F1</strain>
    </source>
</reference>
<evidence type="ECO:0000256" key="3">
    <source>
        <dbReference type="ARBA" id="ARBA00022723"/>
    </source>
</evidence>
<dbReference type="EC" id="4.1.2.-" evidence="7"/>
<evidence type="ECO:0000256" key="5">
    <source>
        <dbReference type="ARBA" id="ARBA00023211"/>
    </source>
</evidence>